<feature type="transmembrane region" description="Helical" evidence="1">
    <location>
        <begin position="54"/>
        <end position="79"/>
    </location>
</feature>
<keyword evidence="1" id="KW-0472">Membrane</keyword>
<keyword evidence="1" id="KW-0812">Transmembrane</keyword>
<dbReference type="EMBL" id="MN738924">
    <property type="protein sequence ID" value="QHT31615.1"/>
    <property type="molecule type" value="Genomic_DNA"/>
</dbReference>
<protein>
    <submittedName>
        <fullName evidence="2">Uncharacterized protein</fullName>
    </submittedName>
</protein>
<evidence type="ECO:0000313" key="2">
    <source>
        <dbReference type="EMBL" id="QHT31615.1"/>
    </source>
</evidence>
<sequence>MSSAINNTDVEKLDYVLKLEKERLDAKKKLIDNATFSQNRQQDLNESYRKRYVYYNYMATIIVIALLIYLALVVIHYFFPIIPNVFIDMATILLFSFIIIFIIYNLGIIYSRDKMDFDKINTQSLNIISASELAKQRMKDVNSGNLSGISNADMGNTCVGAACCSLNGTHWDLNSGKCVTGNVASFANISESFGCNNCLIVNGTAKPFEPSEFDNYAKI</sequence>
<keyword evidence="1" id="KW-1133">Transmembrane helix</keyword>
<accession>A0A6C0EWK8</accession>
<organism evidence="2">
    <name type="scientific">viral metagenome</name>
    <dbReference type="NCBI Taxonomy" id="1070528"/>
    <lineage>
        <taxon>unclassified sequences</taxon>
        <taxon>metagenomes</taxon>
        <taxon>organismal metagenomes</taxon>
    </lineage>
</organism>
<proteinExistence type="predicted"/>
<name>A0A6C0EWK8_9ZZZZ</name>
<reference evidence="2" key="1">
    <citation type="journal article" date="2020" name="Nature">
        <title>Giant virus diversity and host interactions through global metagenomics.</title>
        <authorList>
            <person name="Schulz F."/>
            <person name="Roux S."/>
            <person name="Paez-Espino D."/>
            <person name="Jungbluth S."/>
            <person name="Walsh D.A."/>
            <person name="Denef V.J."/>
            <person name="McMahon K.D."/>
            <person name="Konstantinidis K.T."/>
            <person name="Eloe-Fadrosh E.A."/>
            <person name="Kyrpides N.C."/>
            <person name="Woyke T."/>
        </authorList>
    </citation>
    <scope>NUCLEOTIDE SEQUENCE</scope>
    <source>
        <strain evidence="2">GVMAG-M-3300009155-48</strain>
    </source>
</reference>
<dbReference type="AlphaFoldDB" id="A0A6C0EWK8"/>
<feature type="transmembrane region" description="Helical" evidence="1">
    <location>
        <begin position="85"/>
        <end position="110"/>
    </location>
</feature>
<evidence type="ECO:0000256" key="1">
    <source>
        <dbReference type="SAM" id="Phobius"/>
    </source>
</evidence>